<gene>
    <name evidence="1" type="ORF">BZ3500_MVSOF-1268-A1-R1_CHR3-1G05618</name>
</gene>
<keyword evidence="2" id="KW-1185">Reference proteome</keyword>
<organism evidence="1 2">
    <name type="scientific">Microbotryum saponariae</name>
    <dbReference type="NCBI Taxonomy" id="289078"/>
    <lineage>
        <taxon>Eukaryota</taxon>
        <taxon>Fungi</taxon>
        <taxon>Dikarya</taxon>
        <taxon>Basidiomycota</taxon>
        <taxon>Pucciniomycotina</taxon>
        <taxon>Microbotryomycetes</taxon>
        <taxon>Microbotryales</taxon>
        <taxon>Microbotryaceae</taxon>
        <taxon>Microbotryum</taxon>
    </lineage>
</organism>
<proteinExistence type="predicted"/>
<sequence>MHRAQQQHEVRGAVDNPALLFLFPFPSMHWGATTKHE</sequence>
<protein>
    <submittedName>
        <fullName evidence="1">BZ3500_MvSof-1268-A1-R1_Chr3-1g05618 protein</fullName>
    </submittedName>
</protein>
<accession>A0A2X0LIE4</accession>
<dbReference type="AlphaFoldDB" id="A0A2X0LIE4"/>
<name>A0A2X0LIE4_9BASI</name>
<evidence type="ECO:0000313" key="2">
    <source>
        <dbReference type="Proteomes" id="UP000249723"/>
    </source>
</evidence>
<evidence type="ECO:0000313" key="1">
    <source>
        <dbReference type="EMBL" id="SCZ98783.1"/>
    </source>
</evidence>
<reference evidence="2" key="1">
    <citation type="submission" date="2016-10" db="EMBL/GenBank/DDBJ databases">
        <authorList>
            <person name="Jeantristanb JTB J.-T."/>
            <person name="Ricardo R."/>
        </authorList>
    </citation>
    <scope>NUCLEOTIDE SEQUENCE [LARGE SCALE GENOMIC DNA]</scope>
</reference>
<dbReference type="Proteomes" id="UP000249723">
    <property type="component" value="Unassembled WGS sequence"/>
</dbReference>
<dbReference type="EMBL" id="FMWP01000096">
    <property type="protein sequence ID" value="SCZ98783.1"/>
    <property type="molecule type" value="Genomic_DNA"/>
</dbReference>